<evidence type="ECO:0000256" key="1">
    <source>
        <dbReference type="SAM" id="MobiDB-lite"/>
    </source>
</evidence>
<feature type="region of interest" description="Disordered" evidence="1">
    <location>
        <begin position="1308"/>
        <end position="1338"/>
    </location>
</feature>
<protein>
    <submittedName>
        <fullName evidence="2">Uncharacterized protein</fullName>
    </submittedName>
</protein>
<proteinExistence type="predicted"/>
<name>A0ABY2H2U2_9HYPO</name>
<feature type="compositionally biased region" description="Acidic residues" evidence="1">
    <location>
        <begin position="1323"/>
        <end position="1336"/>
    </location>
</feature>
<accession>A0ABY2H2U2</accession>
<sequence>MPSPDPPHAKAEATVVVPMAVQAFIAADDFGDTAYQMAPIIQPDLYKLQRLQQPERYADQAAVEGGGEWDHLDLMDWVDTSWWRLQAEYNQRFRDLAAGGPRKSRSGVYLSWCLPNVYRSAITATESAIRTPQDRQAFEERKLRSGYRVTDNAGKPIPNQNTQFRAVPDRWMVFRKLRSGGNGEPIGKERWLMVESNCLRAIDDDELLDPNVPDIEITTSAGIDPDHLQTASQEEKEPPKPMRMGRQADLTYKNNSTEGNRKHRVPFNAFEMGHEFFVDYQPHNMGVFSLFDDLKDWVNDGGSATFDYAIVGYHADPRDDPLMLDHSLPEGKPPLKNKDIMDALELVLDDRKEDDSGKDAALQFLNAEANKEGRTFTYGVLRNARFDRNSVRHLDAPSIKLQEHVYSYQPIAVGLDTLDALAAYLHVALKGNTSTHAQALLSQIVMLVAREDDVDTQRKAADQVANHSWTAQKEGTVWHFPEKDQWDQKAPTVAIEHRIALSNLNNIQAQFDACVREEEQLIQKLYGCWWNAMGVRNLPTNVLTSRRQRIKDKAVAISNRLLILSDKKEALQLKMGSEKSSLEYMLGGGSKSTKLITLPSAGFGRHQDPVVLLAGARSGWPADFSKPLPVRLASEIAVGEPPCDWHEWIDKWMTSVGEPLKAILREFSEPDDAKRQEGSWRKSPYVGIENMNNTQGWFPLFIEWEIEYYHIPFSNWDFVASDDESGRWRWIIPGDKKLAMDSGAAKDCRRIRGRTAFLPQAALMLRARLEQLFAQTKDKDVLARKDEVLNKLSSLEYFSAPLAGLADHLLTLRHGTNHRPSAASCSDDEIIKSILGLGKDVLSRIEGPAPELAPYGASATAVSPPDYWLNNNTPFKPVMHGQARFTRLVVVDKFGQIVSGLRPTVYGDNGEGESSALYPCLSPSLTCGHYQLEDDPKGHYWPNTVIKADNDPNLCQFFQLPPRINENARLNVRYLMPGGEVRRSATEWDNPIWAWLVTNFQSHSIQVYDGEGHFMQEVVIIEDEDAAKRRVVFSMGPKSGGHAPTATGRLAELLESLKDPEFAYSMFDMIGGAADGNWRSSSANLDDMLPAAFGRPFCIADVGISIELAAPALSDASLLSKPFNSAEPASILDYQFPIAMGNHTAAFDGLVGTFPSSGPITTSNISTAYSRWASQLADTPKETYTSAEARPQPLWVKPYFVAGDMGGADGEDFSKAHDAQLSQHCVSAIIDVKLPIHLYSGSLFPMVELSLPRWPVDMAMSNMQAFFAVGPTLIPEKPVMEYHIAAAPGGDVKIPKELSVQMPAAGGADNSWRWMQPRLDGVNPDDDDDNDGDDDNPLVVNTAWDPALIKPLDKTLKVEDAALSEIVEGYIMVQSKGRAQ</sequence>
<comment type="caution">
    <text evidence="2">The sequence shown here is derived from an EMBL/GenBank/DDBJ whole genome shotgun (WGS) entry which is preliminary data.</text>
</comment>
<evidence type="ECO:0000313" key="2">
    <source>
        <dbReference type="EMBL" id="TFB01705.1"/>
    </source>
</evidence>
<dbReference type="RefSeq" id="XP_073557906.1">
    <property type="nucleotide sequence ID" value="XM_073703638.1"/>
</dbReference>
<gene>
    <name evidence="2" type="ORF">CCMA1212_006415</name>
</gene>
<dbReference type="Proteomes" id="UP001642720">
    <property type="component" value="Unassembled WGS sequence"/>
</dbReference>
<reference evidence="2 3" key="1">
    <citation type="submission" date="2018-01" db="EMBL/GenBank/DDBJ databases">
        <title>Genome characterization of the sugarcane-associated fungus Trichoderma ghanense CCMA-1212 and their application in lignocelulose bioconversion.</title>
        <authorList>
            <person name="Steindorff A.S."/>
            <person name="Mendes T.D."/>
            <person name="Vilela E.S.D."/>
            <person name="Rodrigues D.S."/>
            <person name="Formighieri E.F."/>
            <person name="Melo I.S."/>
            <person name="Favaro L.C.L."/>
        </authorList>
    </citation>
    <scope>NUCLEOTIDE SEQUENCE [LARGE SCALE GENOMIC DNA]</scope>
    <source>
        <strain evidence="2 3">CCMA-1212</strain>
    </source>
</reference>
<dbReference type="GeneID" id="300578088"/>
<keyword evidence="3" id="KW-1185">Reference proteome</keyword>
<feature type="region of interest" description="Disordered" evidence="1">
    <location>
        <begin position="226"/>
        <end position="245"/>
    </location>
</feature>
<organism evidence="2 3">
    <name type="scientific">Trichoderma ghanense</name>
    <dbReference type="NCBI Taxonomy" id="65468"/>
    <lineage>
        <taxon>Eukaryota</taxon>
        <taxon>Fungi</taxon>
        <taxon>Dikarya</taxon>
        <taxon>Ascomycota</taxon>
        <taxon>Pezizomycotina</taxon>
        <taxon>Sordariomycetes</taxon>
        <taxon>Hypocreomycetidae</taxon>
        <taxon>Hypocreales</taxon>
        <taxon>Hypocreaceae</taxon>
        <taxon>Trichoderma</taxon>
    </lineage>
</organism>
<dbReference type="EMBL" id="PPTA01000008">
    <property type="protein sequence ID" value="TFB01705.1"/>
    <property type="molecule type" value="Genomic_DNA"/>
</dbReference>
<evidence type="ECO:0000313" key="3">
    <source>
        <dbReference type="Proteomes" id="UP001642720"/>
    </source>
</evidence>